<dbReference type="AlphaFoldDB" id="A0A4R9M1I3"/>
<keyword evidence="3" id="KW-1185">Reference proteome</keyword>
<keyword evidence="1" id="KW-1133">Transmembrane helix</keyword>
<name>A0A4R9M1I3_9LEPT</name>
<feature type="transmembrane region" description="Helical" evidence="1">
    <location>
        <begin position="9"/>
        <end position="29"/>
    </location>
</feature>
<dbReference type="OrthoDB" id="314447at2"/>
<evidence type="ECO:0000313" key="3">
    <source>
        <dbReference type="Proteomes" id="UP000298058"/>
    </source>
</evidence>
<comment type="caution">
    <text evidence="2">The sequence shown here is derived from an EMBL/GenBank/DDBJ whole genome shotgun (WGS) entry which is preliminary data.</text>
</comment>
<keyword evidence="1" id="KW-0812">Transmembrane</keyword>
<gene>
    <name evidence="2" type="ORF">EHS15_03270</name>
</gene>
<accession>A0A4R9M1I3</accession>
<proteinExistence type="predicted"/>
<reference evidence="2" key="1">
    <citation type="journal article" date="2019" name="PLoS Negl. Trop. Dis.">
        <title>Revisiting the worldwide diversity of Leptospira species in the environment.</title>
        <authorList>
            <person name="Vincent A.T."/>
            <person name="Schiettekatte O."/>
            <person name="Bourhy P."/>
            <person name="Veyrier F.J."/>
            <person name="Picardeau M."/>
        </authorList>
    </citation>
    <scope>NUCLEOTIDE SEQUENCE [LARGE SCALE GENOMIC DNA]</scope>
    <source>
        <strain evidence="2">201300427</strain>
    </source>
</reference>
<protein>
    <submittedName>
        <fullName evidence="2">Uncharacterized protein</fullName>
    </submittedName>
</protein>
<evidence type="ECO:0000256" key="1">
    <source>
        <dbReference type="SAM" id="Phobius"/>
    </source>
</evidence>
<sequence>MKRFLSKKNVFIGVIVLSGLILLTGFSFLRTEKKDHIAVTLAEEKLMRERGIPHESSETIWDGSKVWRPDFLETERILQKSELATPKILFMEYQLEYRYPSDSRPLTKKMADLLNPFKINQEKVPIFKPDSDGEIQGYFSWYSSLYMVTEDKPAIAWLQVYDAKTDKPVHARILSAEIQSDLVFGEKPVGTADYNDSGAGYDNEANDGVYTFSWVPRKGEKLHWGELTMKVKFDAPSIKLKETEASFTFNSTPILPAKFTGNYREYLENGSLYISAEVDIYKPGQYIFEANLFDKESETPYHWVYMRKYLEKGTSQKVDLPFFGAIFHDRGFEEGRFILRNLRGHRMNLPYDPRKLNEMITKGQEVPVTHEPLQEWMPLPEEPYTTLNRYDVVQFSPLEYQGADKKERLRVLEEYAADWEKAHGASVDTEIGEN</sequence>
<dbReference type="Proteomes" id="UP000298058">
    <property type="component" value="Unassembled WGS sequence"/>
</dbReference>
<keyword evidence="1" id="KW-0472">Membrane</keyword>
<dbReference type="RefSeq" id="WP_135759111.1">
    <property type="nucleotide sequence ID" value="NZ_RQHW01000010.1"/>
</dbReference>
<organism evidence="2 3">
    <name type="scientific">Leptospira idonii</name>
    <dbReference type="NCBI Taxonomy" id="1193500"/>
    <lineage>
        <taxon>Bacteria</taxon>
        <taxon>Pseudomonadati</taxon>
        <taxon>Spirochaetota</taxon>
        <taxon>Spirochaetia</taxon>
        <taxon>Leptospirales</taxon>
        <taxon>Leptospiraceae</taxon>
        <taxon>Leptospira</taxon>
    </lineage>
</organism>
<evidence type="ECO:0000313" key="2">
    <source>
        <dbReference type="EMBL" id="TGN20624.1"/>
    </source>
</evidence>
<dbReference type="EMBL" id="RQHW01000010">
    <property type="protein sequence ID" value="TGN20624.1"/>
    <property type="molecule type" value="Genomic_DNA"/>
</dbReference>